<keyword evidence="4 8" id="KW-0812">Transmembrane</keyword>
<dbReference type="InterPro" id="IPR045324">
    <property type="entry name" value="Small_multidrug_res"/>
</dbReference>
<dbReference type="AlphaFoldDB" id="A0A5C7WMG3"/>
<evidence type="ECO:0000256" key="3">
    <source>
        <dbReference type="ARBA" id="ARBA00022475"/>
    </source>
</evidence>
<dbReference type="Gene3D" id="1.10.3730.20">
    <property type="match status" value="1"/>
</dbReference>
<dbReference type="InterPro" id="IPR000390">
    <property type="entry name" value="Small_drug/metabolite_transptr"/>
</dbReference>
<evidence type="ECO:0000256" key="4">
    <source>
        <dbReference type="ARBA" id="ARBA00022692"/>
    </source>
</evidence>
<dbReference type="SUPFAM" id="SSF103481">
    <property type="entry name" value="Multidrug resistance efflux transporter EmrE"/>
    <property type="match status" value="1"/>
</dbReference>
<name>A0A5C7WMG3_METME</name>
<dbReference type="GO" id="GO:0022857">
    <property type="term" value="F:transmembrane transporter activity"/>
    <property type="evidence" value="ECO:0007669"/>
    <property type="project" value="InterPro"/>
</dbReference>
<evidence type="ECO:0000313" key="10">
    <source>
        <dbReference type="EMBL" id="TXI37904.1"/>
    </source>
</evidence>
<dbReference type="GO" id="GO:1990961">
    <property type="term" value="P:xenobiotic detoxification by transmembrane export across the plasma membrane"/>
    <property type="evidence" value="ECO:0007669"/>
    <property type="project" value="UniProtKB-ARBA"/>
</dbReference>
<evidence type="ECO:0000256" key="9">
    <source>
        <dbReference type="SAM" id="Phobius"/>
    </source>
</evidence>
<organism evidence="10 11">
    <name type="scientific">Methylophilus methylotrophus</name>
    <name type="common">Bacterium W3A1</name>
    <dbReference type="NCBI Taxonomy" id="17"/>
    <lineage>
        <taxon>Bacteria</taxon>
        <taxon>Pseudomonadati</taxon>
        <taxon>Pseudomonadota</taxon>
        <taxon>Betaproteobacteria</taxon>
        <taxon>Nitrosomonadales</taxon>
        <taxon>Methylophilaceae</taxon>
        <taxon>Methylophilus</taxon>
    </lineage>
</organism>
<dbReference type="EMBL" id="SSGG01000039">
    <property type="protein sequence ID" value="TXI37904.1"/>
    <property type="molecule type" value="Genomic_DNA"/>
</dbReference>
<accession>A0A5C7WMG3</accession>
<feature type="transmembrane region" description="Helical" evidence="9">
    <location>
        <begin position="34"/>
        <end position="52"/>
    </location>
</feature>
<dbReference type="Proteomes" id="UP000321374">
    <property type="component" value="Unassembled WGS sequence"/>
</dbReference>
<dbReference type="Pfam" id="PF00893">
    <property type="entry name" value="Multi_Drug_Res"/>
    <property type="match status" value="1"/>
</dbReference>
<evidence type="ECO:0000256" key="2">
    <source>
        <dbReference type="ARBA" id="ARBA00022448"/>
    </source>
</evidence>
<comment type="similarity">
    <text evidence="7 8">Belongs to the drug/metabolite transporter (DMT) superfamily. Small multidrug resistance (SMR) (TC 2.A.7.1) family.</text>
</comment>
<evidence type="ECO:0000256" key="7">
    <source>
        <dbReference type="ARBA" id="ARBA00038032"/>
    </source>
</evidence>
<evidence type="ECO:0000256" key="6">
    <source>
        <dbReference type="ARBA" id="ARBA00023136"/>
    </source>
</evidence>
<gene>
    <name evidence="10" type="ORF">E6Q51_02370</name>
</gene>
<dbReference type="FunFam" id="1.10.3730.20:FF:000001">
    <property type="entry name" value="Quaternary ammonium compound resistance transporter SugE"/>
    <property type="match status" value="1"/>
</dbReference>
<sequence length="111" mass="11896">MLKYWLFLLAAIISEVTATSSLKASDGFTKLLPSIIVVVGYALSFYFLSLVLKVIPIGIAYAVWAGLGIVLLALVGWLVFGQPLDTPALWGMGLILTGVIVLNVFSKTVSH</sequence>
<evidence type="ECO:0000256" key="5">
    <source>
        <dbReference type="ARBA" id="ARBA00022989"/>
    </source>
</evidence>
<keyword evidence="3" id="KW-1003">Cell membrane</keyword>
<feature type="transmembrane region" description="Helical" evidence="9">
    <location>
        <begin position="86"/>
        <end position="105"/>
    </location>
</feature>
<keyword evidence="6 9" id="KW-0472">Membrane</keyword>
<protein>
    <submittedName>
        <fullName evidence="10">Multidrug efflux SMR transporter</fullName>
    </submittedName>
</protein>
<dbReference type="GO" id="GO:0005886">
    <property type="term" value="C:plasma membrane"/>
    <property type="evidence" value="ECO:0007669"/>
    <property type="project" value="UniProtKB-SubCell"/>
</dbReference>
<comment type="caution">
    <text evidence="10">The sequence shown here is derived from an EMBL/GenBank/DDBJ whole genome shotgun (WGS) entry which is preliminary data.</text>
</comment>
<dbReference type="PANTHER" id="PTHR30561">
    <property type="entry name" value="SMR FAMILY PROTON-DEPENDENT DRUG EFFLUX TRANSPORTER SUGE"/>
    <property type="match status" value="1"/>
</dbReference>
<proteinExistence type="inferred from homology"/>
<evidence type="ECO:0000256" key="1">
    <source>
        <dbReference type="ARBA" id="ARBA00004651"/>
    </source>
</evidence>
<dbReference type="InterPro" id="IPR037185">
    <property type="entry name" value="EmrE-like"/>
</dbReference>
<dbReference type="PANTHER" id="PTHR30561:SF1">
    <property type="entry name" value="MULTIDRUG TRANSPORTER EMRE"/>
    <property type="match status" value="1"/>
</dbReference>
<keyword evidence="5 9" id="KW-1133">Transmembrane helix</keyword>
<feature type="transmembrane region" description="Helical" evidence="9">
    <location>
        <begin position="59"/>
        <end position="80"/>
    </location>
</feature>
<evidence type="ECO:0000256" key="8">
    <source>
        <dbReference type="RuleBase" id="RU003942"/>
    </source>
</evidence>
<evidence type="ECO:0000313" key="11">
    <source>
        <dbReference type="Proteomes" id="UP000321374"/>
    </source>
</evidence>
<comment type="subcellular location">
    <subcellularLocation>
        <location evidence="1 8">Cell membrane</location>
        <topology evidence="1 8">Multi-pass membrane protein</topology>
    </subcellularLocation>
</comment>
<keyword evidence="2" id="KW-0813">Transport</keyword>
<dbReference type="STRING" id="1122236.GCA_000378225_02459"/>
<reference evidence="10 11" key="1">
    <citation type="submission" date="2018-09" db="EMBL/GenBank/DDBJ databases">
        <title>Metagenome Assembled Genomes from an Advanced Water Purification Facility.</title>
        <authorList>
            <person name="Stamps B.W."/>
            <person name="Spear J.R."/>
        </authorList>
    </citation>
    <scope>NUCLEOTIDE SEQUENCE [LARGE SCALE GENOMIC DNA]</scope>
    <source>
        <strain evidence="10">Bin_42_2</strain>
    </source>
</reference>